<dbReference type="Pfam" id="PF17967">
    <property type="entry name" value="Pullulanase_N2"/>
    <property type="match status" value="1"/>
</dbReference>
<dbReference type="PROSITE" id="PS51257">
    <property type="entry name" value="PROKAR_LIPOPROTEIN"/>
    <property type="match status" value="1"/>
</dbReference>
<dbReference type="InterPro" id="IPR013780">
    <property type="entry name" value="Glyco_hydro_b"/>
</dbReference>
<dbReference type="InterPro" id="IPR013783">
    <property type="entry name" value="Ig-like_fold"/>
</dbReference>
<name>A0ABU9C8N6_9BURK</name>
<dbReference type="Pfam" id="PF02922">
    <property type="entry name" value="CBM_48"/>
    <property type="match status" value="1"/>
</dbReference>
<dbReference type="Gene3D" id="2.60.40.10">
    <property type="entry name" value="Immunoglobulins"/>
    <property type="match status" value="1"/>
</dbReference>
<dbReference type="SUPFAM" id="SSF81296">
    <property type="entry name" value="E set domains"/>
    <property type="match status" value="2"/>
</dbReference>
<evidence type="ECO:0000259" key="2">
    <source>
        <dbReference type="Pfam" id="PF02922"/>
    </source>
</evidence>
<comment type="similarity">
    <text evidence="1">Belongs to the glycosyl hydrolase 13 family.</text>
</comment>
<dbReference type="CDD" id="cd02860">
    <property type="entry name" value="E_set_Pullulanase"/>
    <property type="match status" value="1"/>
</dbReference>
<dbReference type="PANTHER" id="PTHR43002">
    <property type="entry name" value="GLYCOGEN DEBRANCHING ENZYME"/>
    <property type="match status" value="1"/>
</dbReference>
<dbReference type="SUPFAM" id="SSF51445">
    <property type="entry name" value="(Trans)glycosidases"/>
    <property type="match status" value="1"/>
</dbReference>
<dbReference type="Gene3D" id="2.60.40.1180">
    <property type="entry name" value="Golgi alpha-mannosidase II"/>
    <property type="match status" value="1"/>
</dbReference>
<dbReference type="InterPro" id="IPR004193">
    <property type="entry name" value="Glyco_hydro_13_N"/>
</dbReference>
<dbReference type="InterPro" id="IPR024561">
    <property type="entry name" value="Pullul_strch_C"/>
</dbReference>
<dbReference type="InterPro" id="IPR040671">
    <property type="entry name" value="Pullulanase_N2"/>
</dbReference>
<keyword evidence="6" id="KW-1185">Reference proteome</keyword>
<evidence type="ECO:0000259" key="4">
    <source>
        <dbReference type="Pfam" id="PF17967"/>
    </source>
</evidence>
<dbReference type="InterPro" id="IPR017853">
    <property type="entry name" value="GH"/>
</dbReference>
<dbReference type="Gene3D" id="3.20.20.80">
    <property type="entry name" value="Glycosidases"/>
    <property type="match status" value="1"/>
</dbReference>
<dbReference type="Proteomes" id="UP001379945">
    <property type="component" value="Unassembled WGS sequence"/>
</dbReference>
<organism evidence="5 6">
    <name type="scientific">Ideonella margarita</name>
    <dbReference type="NCBI Taxonomy" id="2984191"/>
    <lineage>
        <taxon>Bacteria</taxon>
        <taxon>Pseudomonadati</taxon>
        <taxon>Pseudomonadota</taxon>
        <taxon>Betaproteobacteria</taxon>
        <taxon>Burkholderiales</taxon>
        <taxon>Sphaerotilaceae</taxon>
        <taxon>Ideonella</taxon>
    </lineage>
</organism>
<accession>A0ABU9C8N6</accession>
<reference evidence="5 6" key="1">
    <citation type="submission" date="2024-04" db="EMBL/GenBank/DDBJ databases">
        <title>Novel species of the genus Ideonella isolated from streams.</title>
        <authorList>
            <person name="Lu H."/>
        </authorList>
    </citation>
    <scope>NUCLEOTIDE SEQUENCE [LARGE SCALE GENOMIC DNA]</scope>
    <source>
        <strain evidence="5 6">LYT19W</strain>
    </source>
</reference>
<dbReference type="InterPro" id="IPR014756">
    <property type="entry name" value="Ig_E-set"/>
</dbReference>
<proteinExistence type="inferred from homology"/>
<evidence type="ECO:0000259" key="3">
    <source>
        <dbReference type="Pfam" id="PF11852"/>
    </source>
</evidence>
<feature type="domain" description="Glycoside hydrolase family 13 N-terminal" evidence="2">
    <location>
        <begin position="195"/>
        <end position="279"/>
    </location>
</feature>
<sequence length="937" mass="100779">MAALKSGAVRGVWLSVVGAACLGAWPSVAIGATSAGASSVPAATLAECDAPSHQQVLVPAAAPALPAQAYWLDRSRIQWPGVQASAGSRWRLVSSAQAQLKLQPGGVVQGVDASVRLTPDASTLPPEVAERFKFVPAGVRLRASLADQARLPALWRSQVWLLEESAQGKVLRATALQLPGALDDRYAAAEQVPELGVVPAAGRTTFRVWAPTAQSVSACVYPDGRQKASALLAAKMDAATGVWQAREGRDLQGASTTWLVDVVVPGVGLVRNRVTDPYAFSVNTNSRRTYITRADAPALQPEGWRTDRAPATVKAPTDMSVYELHVRDFSATDDSVPAAQRGKYLAFTQADSRGMRHLRALAAAGMTDVHLLPVYDIGSVPERGCAVPQPAGAPDATSQQAAVQAVKEEDCFNWGYDPFHYNAPEGSYATDPDDGAVRVRELRQMVMALHRADLRVGMDVVYNHTLAAGQHEKSVLDRIVPGYYHRLNGEGVIERSTCCDNTATEHRMMGRLMSDSVLLWARDHHIDSFRFDLMGHQPRAAMVAMQARLKRELGRDVPFIGEGWNFGEVANGARFVQASQLSLNGTGIGTFSDRARDAVRGGGAGDGGVAMIARQGYVNGQHYDPNDRAAPATMADLMRTADLVRVGLAGALRDYRMTTWDGTVKPLSQIDYAGQPAGYASQPAEVVSYVENHDNQTLFDNNVMKLPRGTSRHDRARVQVLASAINAFSQGVAYFHAGQDILRSKSLDRNSFNSGDWFNRLDWSYQTNHFGTGLPSADDNRNDWPLMQPLLADPGIAPTPADIAFARDAFRDLLAIRASSSLFRLRTADEVQRRLRFLNVGPGQQATVLVGQLDGAGLPLEAGGGAGAGFEQLVYVINVDKQAQRLTLPALAGLPWQLHPVHLAAGAADARAREAVLDSAGQLSVPARTAVVFVIKR</sequence>
<dbReference type="SUPFAM" id="SSF51011">
    <property type="entry name" value="Glycosyl hydrolase domain"/>
    <property type="match status" value="1"/>
</dbReference>
<evidence type="ECO:0000313" key="5">
    <source>
        <dbReference type="EMBL" id="MEK8048250.1"/>
    </source>
</evidence>
<dbReference type="EMBL" id="JBBUTI010000015">
    <property type="protein sequence ID" value="MEK8048250.1"/>
    <property type="molecule type" value="Genomic_DNA"/>
</dbReference>
<feature type="domain" description="Alpha-1,6-glucosidases pullulanase-type C-terminal" evidence="3">
    <location>
        <begin position="765"/>
        <end position="934"/>
    </location>
</feature>
<dbReference type="Pfam" id="PF11852">
    <property type="entry name" value="Pullul_strch_C"/>
    <property type="match status" value="1"/>
</dbReference>
<dbReference type="CDD" id="cd11341">
    <property type="entry name" value="AmyAc_Pullulanase_LD-like"/>
    <property type="match status" value="1"/>
</dbReference>
<evidence type="ECO:0000256" key="1">
    <source>
        <dbReference type="ARBA" id="ARBA00008061"/>
    </source>
</evidence>
<evidence type="ECO:0000313" key="6">
    <source>
        <dbReference type="Proteomes" id="UP001379945"/>
    </source>
</evidence>
<feature type="domain" description="Pullulanase N2" evidence="4">
    <location>
        <begin position="67"/>
        <end position="184"/>
    </location>
</feature>
<gene>
    <name evidence="5" type="ORF">AACH00_17995</name>
</gene>
<comment type="caution">
    <text evidence="5">The sequence shown here is derived from an EMBL/GenBank/DDBJ whole genome shotgun (WGS) entry which is preliminary data.</text>
</comment>
<dbReference type="Gene3D" id="2.60.40.1130">
    <property type="entry name" value="Rab geranylgeranyltransferase alpha-subunit, insert domain"/>
    <property type="match status" value="1"/>
</dbReference>
<protein>
    <submittedName>
        <fullName evidence="5">Alpha-1,6-glucosidase domain-containing protein</fullName>
    </submittedName>
</protein>
<dbReference type="RefSeq" id="WP_341400564.1">
    <property type="nucleotide sequence ID" value="NZ_JBBUTI010000015.1"/>
</dbReference>